<feature type="region of interest" description="Disordered" evidence="1">
    <location>
        <begin position="127"/>
        <end position="173"/>
    </location>
</feature>
<feature type="compositionally biased region" description="Basic residues" evidence="1">
    <location>
        <begin position="710"/>
        <end position="726"/>
    </location>
</feature>
<dbReference type="RefSeq" id="XP_016267263.1">
    <property type="nucleotide sequence ID" value="XM_016403366.1"/>
</dbReference>
<feature type="region of interest" description="Disordered" evidence="1">
    <location>
        <begin position="285"/>
        <end position="311"/>
    </location>
</feature>
<protein>
    <recommendedName>
        <fullName evidence="4">CRIB domain-containing protein</fullName>
    </recommendedName>
</protein>
<feature type="region of interest" description="Disordered" evidence="1">
    <location>
        <begin position="559"/>
        <end position="585"/>
    </location>
</feature>
<dbReference type="Proteomes" id="UP000053342">
    <property type="component" value="Unassembled WGS sequence"/>
</dbReference>
<feature type="compositionally biased region" description="Polar residues" evidence="1">
    <location>
        <begin position="727"/>
        <end position="739"/>
    </location>
</feature>
<feature type="compositionally biased region" description="Polar residues" evidence="1">
    <location>
        <begin position="89"/>
        <end position="98"/>
    </location>
</feature>
<name>A0A0D2CB34_9EURO</name>
<dbReference type="OrthoDB" id="24581at2759"/>
<feature type="compositionally biased region" description="Basic and acidic residues" evidence="1">
    <location>
        <begin position="137"/>
        <end position="146"/>
    </location>
</feature>
<feature type="region of interest" description="Disordered" evidence="1">
    <location>
        <begin position="45"/>
        <end position="110"/>
    </location>
</feature>
<sequence>MGRFQWIQGHTKHGGDKLHAVAHDLFSKDNVEPSRQALTDMMKEHSGVETGPSDGFPRHHGRSRTNTVTSAGSQYTRSISDGSNHEYTSRPSSRQSYAEGNLPLSDRYENNAKGLLSRGTRILKRQGSKLNLLSSPVEEKSPERGGGRMGDGSPVKSLQRQLTNGSKRTGLKRSISGPFAFQHLSHGDQAQFQNIDTVARSDLTSEYQAIQADQQPEDHVRGIPITELPTNKVELSVQPGSDEPTSPTTAAIPYLPTTPPRPEPPPKENLLLPYSPSDVRMSRSMENFSRPTRLSVTSSDASPTSQLSQRLSALSPVNRQSLLGKPLPILPDVVHAVSTRDDIALPLRTAPLPSPPTTRMEIVLEEDKVELPEIPTSLSCNDLSTIAARYKRRSQSSGELQLQAAYYNMTSTMTNVEAALDEPVEHLNDQPSTAKVDLTTDPVELQDWEDAIDYSWDVASDEDKSDSDATLEKPQERSIPQENYLVVEQSATDEACSSASTPLMMQLPRTTYRPEGPAQGKGRSSDEEEEPGSPLLGLGLGSLQPVLNVSIEQAESTAIPQHCESQNPPRVERPHILPSPFSSISKSSSQESIIFSIASSIAGTQRSSHSSTSLSDFAHLANFGESKESLRLDLQDVTSYAEHHNREGSQETIREDDEGEQTRASDARCGLPNTPTTSSVLRHDRGASAPSIPIPERKSSMPTGDSPKTNSRRRAGTTNSRPRRNTRVSYSLFPTTPTP</sequence>
<feature type="compositionally biased region" description="Polar residues" evidence="1">
    <location>
        <begin position="489"/>
        <end position="503"/>
    </location>
</feature>
<feature type="compositionally biased region" description="Polar residues" evidence="1">
    <location>
        <begin position="64"/>
        <end position="82"/>
    </location>
</feature>
<feature type="compositionally biased region" description="Basic and acidic residues" evidence="1">
    <location>
        <begin position="641"/>
        <end position="653"/>
    </location>
</feature>
<dbReference type="HOGENOM" id="CLU_432771_0_0_1"/>
<accession>A0A0D2CB34</accession>
<feature type="compositionally biased region" description="Low complexity" evidence="1">
    <location>
        <begin position="576"/>
        <end position="585"/>
    </location>
</feature>
<feature type="region of interest" description="Disordered" evidence="1">
    <location>
        <begin position="459"/>
        <end position="539"/>
    </location>
</feature>
<dbReference type="GeneID" id="27354733"/>
<dbReference type="VEuPathDB" id="FungiDB:PV06_02659"/>
<feature type="region of interest" description="Disordered" evidence="1">
    <location>
        <begin position="235"/>
        <end position="268"/>
    </location>
</feature>
<feature type="region of interest" description="Disordered" evidence="1">
    <location>
        <begin position="640"/>
        <end position="739"/>
    </location>
</feature>
<evidence type="ECO:0000313" key="2">
    <source>
        <dbReference type="EMBL" id="KIW47047.1"/>
    </source>
</evidence>
<feature type="compositionally biased region" description="Polar residues" evidence="1">
    <location>
        <begin position="559"/>
        <end position="568"/>
    </location>
</feature>
<evidence type="ECO:0000313" key="3">
    <source>
        <dbReference type="Proteomes" id="UP000053342"/>
    </source>
</evidence>
<feature type="compositionally biased region" description="Polar residues" evidence="1">
    <location>
        <begin position="156"/>
        <end position="167"/>
    </location>
</feature>
<dbReference type="EMBL" id="KN847333">
    <property type="protein sequence ID" value="KIW47047.1"/>
    <property type="molecule type" value="Genomic_DNA"/>
</dbReference>
<feature type="compositionally biased region" description="Polar residues" evidence="1">
    <location>
        <begin position="700"/>
        <end position="709"/>
    </location>
</feature>
<evidence type="ECO:0008006" key="4">
    <source>
        <dbReference type="Google" id="ProtNLM"/>
    </source>
</evidence>
<evidence type="ECO:0000256" key="1">
    <source>
        <dbReference type="SAM" id="MobiDB-lite"/>
    </source>
</evidence>
<dbReference type="STRING" id="215243.A0A0D2CB34"/>
<reference evidence="2 3" key="1">
    <citation type="submission" date="2015-01" db="EMBL/GenBank/DDBJ databases">
        <title>The Genome Sequence of Exophiala oligosperma CBS72588.</title>
        <authorList>
            <consortium name="The Broad Institute Genomics Platform"/>
            <person name="Cuomo C."/>
            <person name="de Hoog S."/>
            <person name="Gorbushina A."/>
            <person name="Stielow B."/>
            <person name="Teixiera M."/>
            <person name="Abouelleil A."/>
            <person name="Chapman S.B."/>
            <person name="Priest M."/>
            <person name="Young S.K."/>
            <person name="Wortman J."/>
            <person name="Nusbaum C."/>
            <person name="Birren B."/>
        </authorList>
    </citation>
    <scope>NUCLEOTIDE SEQUENCE [LARGE SCALE GENOMIC DNA]</scope>
    <source>
        <strain evidence="2 3">CBS 72588</strain>
    </source>
</reference>
<dbReference type="AlphaFoldDB" id="A0A0D2CB34"/>
<feature type="compositionally biased region" description="Basic and acidic residues" evidence="1">
    <location>
        <begin position="466"/>
        <end position="476"/>
    </location>
</feature>
<gene>
    <name evidence="2" type="ORF">PV06_02659</name>
</gene>
<proteinExistence type="predicted"/>
<organism evidence="2 3">
    <name type="scientific">Exophiala oligosperma</name>
    <dbReference type="NCBI Taxonomy" id="215243"/>
    <lineage>
        <taxon>Eukaryota</taxon>
        <taxon>Fungi</taxon>
        <taxon>Dikarya</taxon>
        <taxon>Ascomycota</taxon>
        <taxon>Pezizomycotina</taxon>
        <taxon>Eurotiomycetes</taxon>
        <taxon>Chaetothyriomycetidae</taxon>
        <taxon>Chaetothyriales</taxon>
        <taxon>Herpotrichiellaceae</taxon>
        <taxon>Exophiala</taxon>
    </lineage>
</organism>
<keyword evidence="3" id="KW-1185">Reference proteome</keyword>